<evidence type="ECO:0000256" key="5">
    <source>
        <dbReference type="ARBA" id="ARBA00022490"/>
    </source>
</evidence>
<name>A0A9D1VBT0_9BACT</name>
<dbReference type="Pfam" id="PF00793">
    <property type="entry name" value="DAHP_synth_1"/>
    <property type="match status" value="1"/>
</dbReference>
<comment type="similarity">
    <text evidence="4 8">Belongs to the KdsA family.</text>
</comment>
<dbReference type="GO" id="GO:0008676">
    <property type="term" value="F:3-deoxy-8-phosphooctulonate synthase activity"/>
    <property type="evidence" value="ECO:0007669"/>
    <property type="project" value="UniProtKB-UniRule"/>
</dbReference>
<reference evidence="10" key="2">
    <citation type="submission" date="2021-04" db="EMBL/GenBank/DDBJ databases">
        <authorList>
            <person name="Gilroy R."/>
        </authorList>
    </citation>
    <scope>NUCLEOTIDE SEQUENCE</scope>
    <source>
        <strain evidence="10">14975</strain>
    </source>
</reference>
<dbReference type="NCBIfam" id="NF003543">
    <property type="entry name" value="PRK05198.1"/>
    <property type="match status" value="1"/>
</dbReference>
<organism evidence="10 11">
    <name type="scientific">Candidatus Akkermansia intestinigallinarum</name>
    <dbReference type="NCBI Taxonomy" id="2838431"/>
    <lineage>
        <taxon>Bacteria</taxon>
        <taxon>Pseudomonadati</taxon>
        <taxon>Verrucomicrobiota</taxon>
        <taxon>Verrucomicrobiia</taxon>
        <taxon>Verrucomicrobiales</taxon>
        <taxon>Akkermansiaceae</taxon>
        <taxon>Akkermansia</taxon>
    </lineage>
</organism>
<dbReference type="EC" id="2.5.1.55" evidence="8"/>
<sequence length="273" mass="30382">MSFFIQNVEVGGSRPFYLLGPCSLESEEFAWQMARSIKEICDRLKLPFVFKASYDKANRTSVKSFRGLGLETGCRILAEIGKEMQIPVMTDVHTEAQATRAAEYVDLLQVPAFLCRQSDLLEACAKSGRPVNIKKGQFLAPWDCKNICEKMDAFGCTQYMLCERGTTFGYNNLVVDMRGMYWMKQYGCPVVFDATHSVQRPGGLGGATGGDRELAPVLANAAMSMGIDGVFMEVHSDPDHALSDGPNQIRLSDLEKVLTNLELVHRAWSQMVR</sequence>
<evidence type="ECO:0000256" key="3">
    <source>
        <dbReference type="ARBA" id="ARBA00004845"/>
    </source>
</evidence>
<dbReference type="InterPro" id="IPR006269">
    <property type="entry name" value="KDO8P_synthase"/>
</dbReference>
<dbReference type="NCBIfam" id="TIGR01362">
    <property type="entry name" value="KDO8P_synth"/>
    <property type="match status" value="1"/>
</dbReference>
<dbReference type="GO" id="GO:0005737">
    <property type="term" value="C:cytoplasm"/>
    <property type="evidence" value="ECO:0007669"/>
    <property type="project" value="UniProtKB-SubCell"/>
</dbReference>
<comment type="subcellular location">
    <subcellularLocation>
        <location evidence="1 8">Cytoplasm</location>
    </subcellularLocation>
</comment>
<evidence type="ECO:0000256" key="1">
    <source>
        <dbReference type="ARBA" id="ARBA00004496"/>
    </source>
</evidence>
<keyword evidence="5 8" id="KW-0963">Cytoplasm</keyword>
<evidence type="ECO:0000256" key="4">
    <source>
        <dbReference type="ARBA" id="ARBA00010499"/>
    </source>
</evidence>
<comment type="caution">
    <text evidence="10">The sequence shown here is derived from an EMBL/GenBank/DDBJ whole genome shotgun (WGS) entry which is preliminary data.</text>
</comment>
<dbReference type="EMBL" id="DXFQ01000120">
    <property type="protein sequence ID" value="HIX20246.1"/>
    <property type="molecule type" value="Genomic_DNA"/>
</dbReference>
<dbReference type="PANTHER" id="PTHR21057">
    <property type="entry name" value="PHOSPHO-2-DEHYDRO-3-DEOXYHEPTONATE ALDOLASE"/>
    <property type="match status" value="1"/>
</dbReference>
<evidence type="ECO:0000256" key="2">
    <source>
        <dbReference type="ARBA" id="ARBA00004756"/>
    </source>
</evidence>
<gene>
    <name evidence="8 10" type="primary">kdsA</name>
    <name evidence="10" type="ORF">H9862_06580</name>
</gene>
<keyword evidence="8" id="KW-0448">Lipopolysaccharide biosynthesis</keyword>
<comment type="pathway">
    <text evidence="3 8">Carbohydrate biosynthesis; 3-deoxy-D-manno-octulosonate biosynthesis; 3-deoxy-D-manno-octulosonate from D-ribulose 5-phosphate: step 2/3.</text>
</comment>
<dbReference type="Proteomes" id="UP000823964">
    <property type="component" value="Unassembled WGS sequence"/>
</dbReference>
<keyword evidence="6 8" id="KW-0808">Transferase</keyword>
<dbReference type="InterPro" id="IPR013785">
    <property type="entry name" value="Aldolase_TIM"/>
</dbReference>
<evidence type="ECO:0000313" key="10">
    <source>
        <dbReference type="EMBL" id="HIX20246.1"/>
    </source>
</evidence>
<dbReference type="InterPro" id="IPR006218">
    <property type="entry name" value="DAHP1/KDSA"/>
</dbReference>
<dbReference type="GO" id="GO:0019294">
    <property type="term" value="P:keto-3-deoxy-D-manno-octulosonic acid biosynthetic process"/>
    <property type="evidence" value="ECO:0007669"/>
    <property type="project" value="UniProtKB-UniRule"/>
</dbReference>
<reference evidence="10" key="1">
    <citation type="journal article" date="2021" name="PeerJ">
        <title>Extensive microbial diversity within the chicken gut microbiome revealed by metagenomics and culture.</title>
        <authorList>
            <person name="Gilroy R."/>
            <person name="Ravi A."/>
            <person name="Getino M."/>
            <person name="Pursley I."/>
            <person name="Horton D.L."/>
            <person name="Alikhan N.F."/>
            <person name="Baker D."/>
            <person name="Gharbi K."/>
            <person name="Hall N."/>
            <person name="Watson M."/>
            <person name="Adriaenssens E.M."/>
            <person name="Foster-Nyarko E."/>
            <person name="Jarju S."/>
            <person name="Secka A."/>
            <person name="Antonio M."/>
            <person name="Oren A."/>
            <person name="Chaudhuri R.R."/>
            <person name="La Ragione R."/>
            <person name="Hildebrand F."/>
            <person name="Pallen M.J."/>
        </authorList>
    </citation>
    <scope>NUCLEOTIDE SEQUENCE</scope>
    <source>
        <strain evidence="10">14975</strain>
    </source>
</reference>
<evidence type="ECO:0000256" key="6">
    <source>
        <dbReference type="ARBA" id="ARBA00022679"/>
    </source>
</evidence>
<protein>
    <recommendedName>
        <fullName evidence="8">2-dehydro-3-deoxyphosphooctonate aldolase</fullName>
        <ecNumber evidence="8">2.5.1.55</ecNumber>
    </recommendedName>
    <alternativeName>
        <fullName evidence="8">3-deoxy-D-manno-octulosonic acid 8-phosphate synthase</fullName>
    </alternativeName>
    <alternativeName>
        <fullName evidence="8">KDO-8-phosphate synthase</fullName>
        <shortName evidence="8">KDO 8-P synthase</shortName>
        <shortName evidence="8">KDOPS</shortName>
    </alternativeName>
    <alternativeName>
        <fullName evidence="8">Phospho-2-dehydro-3-deoxyoctonate aldolase</fullName>
    </alternativeName>
</protein>
<comment type="pathway">
    <text evidence="2">Bacterial outer membrane biogenesis; lipopolysaccharide biosynthesis.</text>
</comment>
<dbReference type="SUPFAM" id="SSF51569">
    <property type="entry name" value="Aldolase"/>
    <property type="match status" value="1"/>
</dbReference>
<comment type="catalytic activity">
    <reaction evidence="7 8">
        <text>D-arabinose 5-phosphate + phosphoenolpyruvate + H2O = 3-deoxy-alpha-D-manno-2-octulosonate-8-phosphate + phosphate</text>
        <dbReference type="Rhea" id="RHEA:14053"/>
        <dbReference type="ChEBI" id="CHEBI:15377"/>
        <dbReference type="ChEBI" id="CHEBI:43474"/>
        <dbReference type="ChEBI" id="CHEBI:57693"/>
        <dbReference type="ChEBI" id="CHEBI:58702"/>
        <dbReference type="ChEBI" id="CHEBI:85985"/>
        <dbReference type="EC" id="2.5.1.55"/>
    </reaction>
</comment>
<evidence type="ECO:0000256" key="8">
    <source>
        <dbReference type="HAMAP-Rule" id="MF_00056"/>
    </source>
</evidence>
<evidence type="ECO:0000259" key="9">
    <source>
        <dbReference type="Pfam" id="PF00793"/>
    </source>
</evidence>
<feature type="domain" description="DAHP synthetase I/KDSA" evidence="9">
    <location>
        <begin position="10"/>
        <end position="259"/>
    </location>
</feature>
<dbReference type="HAMAP" id="MF_00056">
    <property type="entry name" value="KDO8P_synth"/>
    <property type="match status" value="1"/>
</dbReference>
<dbReference type="Gene3D" id="3.20.20.70">
    <property type="entry name" value="Aldolase class I"/>
    <property type="match status" value="1"/>
</dbReference>
<proteinExistence type="inferred from homology"/>
<evidence type="ECO:0000256" key="7">
    <source>
        <dbReference type="ARBA" id="ARBA00049112"/>
    </source>
</evidence>
<dbReference type="AlphaFoldDB" id="A0A9D1VBT0"/>
<accession>A0A9D1VBT0</accession>
<evidence type="ECO:0000313" key="11">
    <source>
        <dbReference type="Proteomes" id="UP000823964"/>
    </source>
</evidence>